<proteinExistence type="predicted"/>
<name>A0ABR4I5C2_9EURO</name>
<dbReference type="EMBL" id="JBFXLT010000003">
    <property type="protein sequence ID" value="KAL2822043.1"/>
    <property type="molecule type" value="Genomic_DNA"/>
</dbReference>
<comment type="caution">
    <text evidence="1">The sequence shown here is derived from an EMBL/GenBank/DDBJ whole genome shotgun (WGS) entry which is preliminary data.</text>
</comment>
<sequence>MPYPLPCWICTCITQDHRINSQDNNYQSVLLLRVLFTSFPRISVALFHLKLSSRNCRLFEIPWLRENTRPPACMISTRETPPTLLKHEAQPDGSHSGAFDLPSAEIKIEHLNALTGPRDLAPSCPGELDAPQLPHARNLPDLVRILRDFISLLTVASLIRCGRTLWGPILPIEGASPFGWIHSSPCSPKITGPRVVEMEMTALGGHGRRPRS</sequence>
<organism evidence="1 2">
    <name type="scientific">Aspergillus granulosus</name>
    <dbReference type="NCBI Taxonomy" id="176169"/>
    <lineage>
        <taxon>Eukaryota</taxon>
        <taxon>Fungi</taxon>
        <taxon>Dikarya</taxon>
        <taxon>Ascomycota</taxon>
        <taxon>Pezizomycotina</taxon>
        <taxon>Eurotiomycetes</taxon>
        <taxon>Eurotiomycetidae</taxon>
        <taxon>Eurotiales</taxon>
        <taxon>Aspergillaceae</taxon>
        <taxon>Aspergillus</taxon>
        <taxon>Aspergillus subgen. Nidulantes</taxon>
    </lineage>
</organism>
<protein>
    <submittedName>
        <fullName evidence="1">Uncharacterized protein</fullName>
    </submittedName>
</protein>
<evidence type="ECO:0000313" key="2">
    <source>
        <dbReference type="Proteomes" id="UP001610334"/>
    </source>
</evidence>
<keyword evidence="2" id="KW-1185">Reference proteome</keyword>
<dbReference type="Proteomes" id="UP001610334">
    <property type="component" value="Unassembled WGS sequence"/>
</dbReference>
<gene>
    <name evidence="1" type="ORF">BJX63DRAFT_180941</name>
</gene>
<evidence type="ECO:0000313" key="1">
    <source>
        <dbReference type="EMBL" id="KAL2822043.1"/>
    </source>
</evidence>
<reference evidence="1 2" key="1">
    <citation type="submission" date="2024-07" db="EMBL/GenBank/DDBJ databases">
        <title>Section-level genome sequencing and comparative genomics of Aspergillus sections Usti and Cavernicolus.</title>
        <authorList>
            <consortium name="Lawrence Berkeley National Laboratory"/>
            <person name="Nybo J.L."/>
            <person name="Vesth T.C."/>
            <person name="Theobald S."/>
            <person name="Frisvad J.C."/>
            <person name="Larsen T.O."/>
            <person name="Kjaerboelling I."/>
            <person name="Rothschild-Mancinelli K."/>
            <person name="Lyhne E.K."/>
            <person name="Kogle M.E."/>
            <person name="Barry K."/>
            <person name="Clum A."/>
            <person name="Na H."/>
            <person name="Ledsgaard L."/>
            <person name="Lin J."/>
            <person name="Lipzen A."/>
            <person name="Kuo A."/>
            <person name="Riley R."/>
            <person name="Mondo S."/>
            <person name="Labutti K."/>
            <person name="Haridas S."/>
            <person name="Pangalinan J."/>
            <person name="Salamov A.A."/>
            <person name="Simmons B.A."/>
            <person name="Magnuson J.K."/>
            <person name="Chen J."/>
            <person name="Drula E."/>
            <person name="Henrissat B."/>
            <person name="Wiebenga A."/>
            <person name="Lubbers R.J."/>
            <person name="Gomes A.C."/>
            <person name="Makela M.R."/>
            <person name="Stajich J."/>
            <person name="Grigoriev I.V."/>
            <person name="Mortensen U.H."/>
            <person name="De Vries R.P."/>
            <person name="Baker S.E."/>
            <person name="Andersen M.R."/>
        </authorList>
    </citation>
    <scope>NUCLEOTIDE SEQUENCE [LARGE SCALE GENOMIC DNA]</scope>
    <source>
        <strain evidence="1 2">CBS 588.65</strain>
    </source>
</reference>
<accession>A0ABR4I5C2</accession>